<dbReference type="InterPro" id="IPR047057">
    <property type="entry name" value="MerR_fam"/>
</dbReference>
<evidence type="ECO:0000256" key="3">
    <source>
        <dbReference type="ARBA" id="ARBA00023125"/>
    </source>
</evidence>
<dbReference type="Proteomes" id="UP000184052">
    <property type="component" value="Unassembled WGS sequence"/>
</dbReference>
<name>A0A1M6KNA8_9FIRM</name>
<evidence type="ECO:0000256" key="5">
    <source>
        <dbReference type="SAM" id="Coils"/>
    </source>
</evidence>
<keyword evidence="1" id="KW-0678">Repressor</keyword>
<dbReference type="GO" id="GO:0003677">
    <property type="term" value="F:DNA binding"/>
    <property type="evidence" value="ECO:0007669"/>
    <property type="project" value="UniProtKB-KW"/>
</dbReference>
<accession>A0A1M6KNA8</accession>
<organism evidence="7 8">
    <name type="scientific">Dethiosulfatibacter aminovorans DSM 17477</name>
    <dbReference type="NCBI Taxonomy" id="1121476"/>
    <lineage>
        <taxon>Bacteria</taxon>
        <taxon>Bacillati</taxon>
        <taxon>Bacillota</taxon>
        <taxon>Tissierellia</taxon>
        <taxon>Dethiosulfatibacter</taxon>
    </lineage>
</organism>
<dbReference type="PROSITE" id="PS50937">
    <property type="entry name" value="HTH_MERR_2"/>
    <property type="match status" value="1"/>
</dbReference>
<dbReference type="Gene3D" id="1.10.1660.10">
    <property type="match status" value="1"/>
</dbReference>
<gene>
    <name evidence="7" type="ORF">SAMN02745751_02938</name>
</gene>
<dbReference type="AlphaFoldDB" id="A0A1M6KNA8"/>
<evidence type="ECO:0000256" key="2">
    <source>
        <dbReference type="ARBA" id="ARBA00023015"/>
    </source>
</evidence>
<dbReference type="SUPFAM" id="SSF55136">
    <property type="entry name" value="Probable bacterial effector-binding domain"/>
    <property type="match status" value="1"/>
</dbReference>
<feature type="coiled-coil region" evidence="5">
    <location>
        <begin position="76"/>
        <end position="107"/>
    </location>
</feature>
<dbReference type="InterPro" id="IPR011256">
    <property type="entry name" value="Reg_factor_effector_dom_sf"/>
</dbReference>
<protein>
    <submittedName>
        <fullName evidence="7">DNA-binding transcriptional regulator, MerR family</fullName>
    </submittedName>
</protein>
<keyword evidence="4" id="KW-0804">Transcription</keyword>
<feature type="domain" description="HTH merR-type" evidence="6">
    <location>
        <begin position="4"/>
        <end position="73"/>
    </location>
</feature>
<sequence>MSLQLNVKEFSKIAGVSPRNLRYYDDIGLFKASGISENGYRYYTIDKVEEIHLINYFRHMGVSIKEIKKHMENRNMNEYETILQDQLKRVNEEMAELKLLEERIKKRIASIEYIRNLPPSGVITVQKLERRRILKLKKEMKEQQDWEFNLVNLQNDHKLPPSIFIGDVGFIVDMDIVDTRGPEEFSAAFLMADDPFYNHTRNMDWLEAGAWLTKYIRGDHHEAHKHYGSLTEYAKKKKLALGDFAVERTIIDHYISSDPNFYITEIQIPIVE</sequence>
<keyword evidence="5" id="KW-0175">Coiled coil</keyword>
<evidence type="ECO:0000313" key="7">
    <source>
        <dbReference type="EMBL" id="SHJ60376.1"/>
    </source>
</evidence>
<dbReference type="STRING" id="1121476.SAMN02745751_02938"/>
<keyword evidence="3 7" id="KW-0238">DNA-binding</keyword>
<keyword evidence="8" id="KW-1185">Reference proteome</keyword>
<dbReference type="RefSeq" id="WP_073050325.1">
    <property type="nucleotide sequence ID" value="NZ_FQZL01000027.1"/>
</dbReference>
<dbReference type="EMBL" id="FQZL01000027">
    <property type="protein sequence ID" value="SHJ60376.1"/>
    <property type="molecule type" value="Genomic_DNA"/>
</dbReference>
<evidence type="ECO:0000313" key="8">
    <source>
        <dbReference type="Proteomes" id="UP000184052"/>
    </source>
</evidence>
<dbReference type="InterPro" id="IPR000551">
    <property type="entry name" value="MerR-type_HTH_dom"/>
</dbReference>
<dbReference type="GO" id="GO:0003700">
    <property type="term" value="F:DNA-binding transcription factor activity"/>
    <property type="evidence" value="ECO:0007669"/>
    <property type="project" value="InterPro"/>
</dbReference>
<dbReference type="Pfam" id="PF13411">
    <property type="entry name" value="MerR_1"/>
    <property type="match status" value="1"/>
</dbReference>
<dbReference type="SUPFAM" id="SSF46955">
    <property type="entry name" value="Putative DNA-binding domain"/>
    <property type="match status" value="1"/>
</dbReference>
<evidence type="ECO:0000256" key="4">
    <source>
        <dbReference type="ARBA" id="ARBA00023163"/>
    </source>
</evidence>
<reference evidence="7 8" key="1">
    <citation type="submission" date="2016-11" db="EMBL/GenBank/DDBJ databases">
        <authorList>
            <person name="Jaros S."/>
            <person name="Januszkiewicz K."/>
            <person name="Wedrychowicz H."/>
        </authorList>
    </citation>
    <scope>NUCLEOTIDE SEQUENCE [LARGE SCALE GENOMIC DNA]</scope>
    <source>
        <strain evidence="7 8">DSM 17477</strain>
    </source>
</reference>
<keyword evidence="2" id="KW-0805">Transcription regulation</keyword>
<dbReference type="SMART" id="SM00422">
    <property type="entry name" value="HTH_MERR"/>
    <property type="match status" value="1"/>
</dbReference>
<dbReference type="Gene3D" id="3.20.80.10">
    <property type="entry name" value="Regulatory factor, effector binding domain"/>
    <property type="match status" value="1"/>
</dbReference>
<dbReference type="InterPro" id="IPR009061">
    <property type="entry name" value="DNA-bd_dom_put_sf"/>
</dbReference>
<dbReference type="OrthoDB" id="9773308at2"/>
<evidence type="ECO:0000256" key="1">
    <source>
        <dbReference type="ARBA" id="ARBA00022491"/>
    </source>
</evidence>
<dbReference type="PANTHER" id="PTHR30204:SF69">
    <property type="entry name" value="MERR-FAMILY TRANSCRIPTIONAL REGULATOR"/>
    <property type="match status" value="1"/>
</dbReference>
<evidence type="ECO:0000259" key="6">
    <source>
        <dbReference type="PROSITE" id="PS50937"/>
    </source>
</evidence>
<proteinExistence type="predicted"/>
<dbReference type="PANTHER" id="PTHR30204">
    <property type="entry name" value="REDOX-CYCLING DRUG-SENSING TRANSCRIPTIONAL ACTIVATOR SOXR"/>
    <property type="match status" value="1"/>
</dbReference>